<gene>
    <name evidence="4" type="ORF">CB5_LOCUS4098</name>
</gene>
<dbReference type="InterPro" id="IPR056696">
    <property type="entry name" value="DUF7794"/>
</dbReference>
<feature type="chain" id="PRO_5028128457" description="DUF7794 domain-containing protein" evidence="2">
    <location>
        <begin position="25"/>
        <end position="369"/>
    </location>
</feature>
<evidence type="ECO:0000256" key="1">
    <source>
        <dbReference type="SAM" id="Phobius"/>
    </source>
</evidence>
<evidence type="ECO:0000313" key="4">
    <source>
        <dbReference type="EMBL" id="CAD1820887.1"/>
    </source>
</evidence>
<proteinExistence type="predicted"/>
<evidence type="ECO:0000259" key="3">
    <source>
        <dbReference type="Pfam" id="PF25070"/>
    </source>
</evidence>
<accession>A0A6V7NQW2</accession>
<keyword evidence="1" id="KW-0472">Membrane</keyword>
<keyword evidence="1" id="KW-1133">Transmembrane helix</keyword>
<reference evidence="4" key="1">
    <citation type="submission" date="2020-07" db="EMBL/GenBank/DDBJ databases">
        <authorList>
            <person name="Lin J."/>
        </authorList>
    </citation>
    <scope>NUCLEOTIDE SEQUENCE</scope>
</reference>
<protein>
    <recommendedName>
        <fullName evidence="3">DUF7794 domain-containing protein</fullName>
    </recommendedName>
</protein>
<dbReference type="GO" id="GO:0012505">
    <property type="term" value="C:endomembrane system"/>
    <property type="evidence" value="ECO:0007669"/>
    <property type="project" value="TreeGrafter"/>
</dbReference>
<keyword evidence="1" id="KW-0812">Transmembrane</keyword>
<dbReference type="EMBL" id="LR862141">
    <property type="protein sequence ID" value="CAD1820887.1"/>
    <property type="molecule type" value="Genomic_DNA"/>
</dbReference>
<evidence type="ECO:0000256" key="2">
    <source>
        <dbReference type="SAM" id="SignalP"/>
    </source>
</evidence>
<keyword evidence="2" id="KW-0732">Signal</keyword>
<dbReference type="PANTHER" id="PTHR37735:SF1">
    <property type="entry name" value="OS08G0567000 PROTEIN"/>
    <property type="match status" value="1"/>
</dbReference>
<feature type="domain" description="DUF7794" evidence="3">
    <location>
        <begin position="27"/>
        <end position="283"/>
    </location>
</feature>
<name>A0A6V7NQW2_ANACO</name>
<organism evidence="4">
    <name type="scientific">Ananas comosus var. bracteatus</name>
    <name type="common">red pineapple</name>
    <dbReference type="NCBI Taxonomy" id="296719"/>
    <lineage>
        <taxon>Eukaryota</taxon>
        <taxon>Viridiplantae</taxon>
        <taxon>Streptophyta</taxon>
        <taxon>Embryophyta</taxon>
        <taxon>Tracheophyta</taxon>
        <taxon>Spermatophyta</taxon>
        <taxon>Magnoliopsida</taxon>
        <taxon>Liliopsida</taxon>
        <taxon>Poales</taxon>
        <taxon>Bromeliaceae</taxon>
        <taxon>Bromelioideae</taxon>
        <taxon>Ananas</taxon>
    </lineage>
</organism>
<feature type="signal peptide" evidence="2">
    <location>
        <begin position="1"/>
        <end position="24"/>
    </location>
</feature>
<feature type="transmembrane region" description="Helical" evidence="1">
    <location>
        <begin position="332"/>
        <end position="352"/>
    </location>
</feature>
<dbReference type="PANTHER" id="PTHR37735">
    <property type="entry name" value="OS08G0567000 PROTEIN"/>
    <property type="match status" value="1"/>
</dbReference>
<sequence length="369" mass="40239">MDLRVASKLHLLILVSFLFLKARGGSTRSVVFIDGASHKYIRNQQLDGAESNLMALDEVAATTSVLLGFAPPLSLADDSSAKLNKVLLPNPFDRPRAVFMLEVDGVDDTLLSSEKSFKSRVGGASKAEIRLPGEDEVSIVRLDESLDIECNAACLDQELKNLADWLGGSYVDGEMTLPLASGNVLKLHVLKEADLQFASSLVSFLRTIRKGVEIHEDLAGSIVNPAELLIGRFTGIKALEEEYGSGKMVSLGMEVFQTVLTKSFDLLQNSYGGKIVGVVIFNKEHTAHVNKEHTAHVGAMIDVVFPLRISRWLDEVSQANSTDSVTLVRRTLAWTTGIILLVSTILGVCLLMNMPLTRDTLLYSNVKLD</sequence>
<dbReference type="Pfam" id="PF25070">
    <property type="entry name" value="DUF7794"/>
    <property type="match status" value="1"/>
</dbReference>
<dbReference type="AlphaFoldDB" id="A0A6V7NQW2"/>